<dbReference type="EMBL" id="CP007490">
    <property type="protein sequence ID" value="AIC47116.1"/>
    <property type="molecule type" value="Genomic_DNA"/>
</dbReference>
<dbReference type="PANTHER" id="PTHR11108">
    <property type="entry name" value="FERROCHELATASE"/>
    <property type="match status" value="1"/>
</dbReference>
<dbReference type="GO" id="GO:0046872">
    <property type="term" value="F:metal ion binding"/>
    <property type="evidence" value="ECO:0007669"/>
    <property type="project" value="UniProtKB-KW"/>
</dbReference>
<feature type="binding site" evidence="7">
    <location>
        <position position="121"/>
    </location>
    <ligand>
        <name>Fe-coproporphyrin III</name>
        <dbReference type="ChEBI" id="CHEBI:68438"/>
    </ligand>
</feature>
<sequence>MKYDAILLTSFGGPEGPEEVMPYLERVTAGRGVPRERLEEVSHHYLALGGVSPINEQNRALLAAMRSHFPERGIDIPIYWGNRNSEPFFADVLKQMYADGHRNVLAWVTSAYSSYSGCRQYRENLAAALTEADLEGKMTIDKVRHFFDHPGFITPIADDLAAKIKSMQDLGLTSNQISIMFATHSIPTAMGVSSGPEARRDEFAQLAGEGGAYAAQHLAAAEVTMKKVADKISGSLPDWSLVYQSRSGSPSVPWLEPDVNDAINDAADSGTKGVIIVPIGFVSDHVEVIWDLDNEAKDTAEARSLEFARVVTAGVAPEFVDGIADLIQERLSNAEKKALSKLGPWVDACAVGCCPNLRKDLPVVAEA</sequence>
<dbReference type="RefSeq" id="WP_038501900.1">
    <property type="nucleotide sequence ID" value="NZ_AP026911.1"/>
</dbReference>
<dbReference type="HAMAP" id="MF_00323">
    <property type="entry name" value="Ferrochelatase"/>
    <property type="match status" value="1"/>
</dbReference>
<evidence type="ECO:0000256" key="7">
    <source>
        <dbReference type="HAMAP-Rule" id="MF_00323"/>
    </source>
</evidence>
<evidence type="ECO:0000313" key="9">
    <source>
        <dbReference type="EMBL" id="AIC47116.1"/>
    </source>
</evidence>
<comment type="caution">
    <text evidence="7">Lacks conserved residue(s) required for the propagation of feature annotation.</text>
</comment>
<keyword evidence="2 7" id="KW-0408">Iron</keyword>
<dbReference type="InterPro" id="IPR001015">
    <property type="entry name" value="Ferrochelatase"/>
</dbReference>
<comment type="similarity">
    <text evidence="7 8">Belongs to the ferrochelatase family.</text>
</comment>
<dbReference type="SUPFAM" id="SSF53800">
    <property type="entry name" value="Chelatase"/>
    <property type="match status" value="1"/>
</dbReference>
<evidence type="ECO:0000256" key="8">
    <source>
        <dbReference type="RuleBase" id="RU004185"/>
    </source>
</evidence>
<feature type="binding site" evidence="7">
    <location>
        <position position="184"/>
    </location>
    <ligand>
        <name>Fe(2+)</name>
        <dbReference type="ChEBI" id="CHEBI:29033"/>
    </ligand>
</feature>
<accession>A0A060JB93</accession>
<dbReference type="KEGG" id="rla:Rhola_00002930"/>
<evidence type="ECO:0000256" key="5">
    <source>
        <dbReference type="ARBA" id="ARBA00023244"/>
    </source>
</evidence>
<comment type="catalytic activity">
    <reaction evidence="6">
        <text>Fe-coproporphyrin III + 2 H(+) = coproporphyrin III + Fe(2+)</text>
        <dbReference type="Rhea" id="RHEA:49572"/>
        <dbReference type="ChEBI" id="CHEBI:15378"/>
        <dbReference type="ChEBI" id="CHEBI:29033"/>
        <dbReference type="ChEBI" id="CHEBI:68438"/>
        <dbReference type="ChEBI" id="CHEBI:131725"/>
        <dbReference type="EC" id="4.99.1.9"/>
    </reaction>
    <physiologicalReaction direction="right-to-left" evidence="6">
        <dbReference type="Rhea" id="RHEA:49574"/>
    </physiologicalReaction>
</comment>
<dbReference type="STRING" id="529884.Rhola_00002930"/>
<keyword evidence="5 7" id="KW-0627">Porphyrin biosynthesis</keyword>
<dbReference type="CDD" id="cd00419">
    <property type="entry name" value="Ferrochelatase_C"/>
    <property type="match status" value="1"/>
</dbReference>
<dbReference type="Proteomes" id="UP000067708">
    <property type="component" value="Chromosome"/>
</dbReference>
<dbReference type="UniPathway" id="UPA00252"/>
<dbReference type="Pfam" id="PF00762">
    <property type="entry name" value="Ferrochelatase"/>
    <property type="match status" value="1"/>
</dbReference>
<dbReference type="GO" id="GO:0005737">
    <property type="term" value="C:cytoplasm"/>
    <property type="evidence" value="ECO:0007669"/>
    <property type="project" value="UniProtKB-SubCell"/>
</dbReference>
<protein>
    <recommendedName>
        <fullName evidence="7">Coproporphyrin III ferrochelatase</fullName>
        <ecNumber evidence="7">4.99.1.9</ecNumber>
    </recommendedName>
</protein>
<feature type="binding site" evidence="7">
    <location>
        <position position="52"/>
    </location>
    <ligand>
        <name>Fe-coproporphyrin III</name>
        <dbReference type="ChEBI" id="CHEBI:68438"/>
    </ligand>
</feature>
<comment type="function">
    <text evidence="7">Involved in coproporphyrin-dependent heme b biosynthesis. Catalyzes the insertion of ferrous iron into coproporphyrin III to form Fe-coproporphyrin III.</text>
</comment>
<keyword evidence="10" id="KW-1185">Reference proteome</keyword>
<dbReference type="AlphaFoldDB" id="A0A060JB93"/>
<evidence type="ECO:0000256" key="1">
    <source>
        <dbReference type="ARBA" id="ARBA00004744"/>
    </source>
</evidence>
<dbReference type="HOGENOM" id="CLU_018884_2_0_11"/>
<proteinExistence type="inferred from homology"/>
<dbReference type="GO" id="GO:0004325">
    <property type="term" value="F:ferrochelatase activity"/>
    <property type="evidence" value="ECO:0007669"/>
    <property type="project" value="UniProtKB-UniRule"/>
</dbReference>
<dbReference type="NCBIfam" id="NF000689">
    <property type="entry name" value="PRK00035.2-1"/>
    <property type="match status" value="1"/>
</dbReference>
<organism evidence="9 10">
    <name type="scientific">Rhodoluna lacicola</name>
    <dbReference type="NCBI Taxonomy" id="529884"/>
    <lineage>
        <taxon>Bacteria</taxon>
        <taxon>Bacillati</taxon>
        <taxon>Actinomycetota</taxon>
        <taxon>Actinomycetes</taxon>
        <taxon>Micrococcales</taxon>
        <taxon>Microbacteriaceae</taxon>
        <taxon>Luna cluster</taxon>
        <taxon>Luna-1 subcluster</taxon>
        <taxon>Rhodoluna</taxon>
    </lineage>
</organism>
<dbReference type="GO" id="GO:0006783">
    <property type="term" value="P:heme biosynthetic process"/>
    <property type="evidence" value="ECO:0007669"/>
    <property type="project" value="UniProtKB-UniRule"/>
</dbReference>
<dbReference type="CDD" id="cd03411">
    <property type="entry name" value="Ferrochelatase_N"/>
    <property type="match status" value="1"/>
</dbReference>
<evidence type="ECO:0000256" key="3">
    <source>
        <dbReference type="ARBA" id="ARBA00023133"/>
    </source>
</evidence>
<dbReference type="OrthoDB" id="9776380at2"/>
<dbReference type="Gene3D" id="3.40.50.1400">
    <property type="match status" value="2"/>
</dbReference>
<comment type="subcellular location">
    <subcellularLocation>
        <location evidence="7">Cytoplasm</location>
    </subcellularLocation>
</comment>
<dbReference type="EC" id="4.99.1.9" evidence="7"/>
<keyword evidence="3 7" id="KW-0350">Heme biosynthesis</keyword>
<dbReference type="InterPro" id="IPR033644">
    <property type="entry name" value="Ferrochelatase_C"/>
</dbReference>
<name>A0A060JB93_9MICO</name>
<evidence type="ECO:0000313" key="10">
    <source>
        <dbReference type="Proteomes" id="UP000067708"/>
    </source>
</evidence>
<reference evidence="9 10" key="1">
    <citation type="journal article" date="2014" name="Int. J. Syst. Evol. Microbiol.">
        <title>Rhodoluna lacicola gen. nov., sp. nov., a planktonic freshwater bacterium with stream-lined genome.</title>
        <authorList>
            <person name="Hahn M."/>
            <person name="Schmidt J."/>
            <person name="Taipale S.J."/>
            <person name="Doolittle W.F."/>
            <person name="Koll U."/>
        </authorList>
    </citation>
    <scope>NUCLEOTIDE SEQUENCE [LARGE SCALE GENOMIC DNA]</scope>
    <source>
        <strain evidence="9 10">MWH-Ta8</strain>
    </source>
</reference>
<dbReference type="PANTHER" id="PTHR11108:SF1">
    <property type="entry name" value="FERROCHELATASE, MITOCHONDRIAL"/>
    <property type="match status" value="1"/>
</dbReference>
<dbReference type="eggNOG" id="COG0276">
    <property type="taxonomic scope" value="Bacteria"/>
</dbReference>
<keyword evidence="7" id="KW-0479">Metal-binding</keyword>
<gene>
    <name evidence="7" type="primary">cpfC</name>
    <name evidence="9" type="ORF">Rhola_00002930</name>
</gene>
<dbReference type="InterPro" id="IPR033659">
    <property type="entry name" value="Ferrochelatase_N"/>
</dbReference>
<feature type="binding site" evidence="7">
    <location>
        <position position="287"/>
    </location>
    <ligand>
        <name>Fe(2+)</name>
        <dbReference type="ChEBI" id="CHEBI:29033"/>
    </ligand>
</feature>
<evidence type="ECO:0000256" key="2">
    <source>
        <dbReference type="ARBA" id="ARBA00023004"/>
    </source>
</evidence>
<keyword evidence="4 7" id="KW-0456">Lyase</keyword>
<comment type="pathway">
    <text evidence="1 7">Porphyrin-containing compound metabolism; protoheme biosynthesis.</text>
</comment>
<dbReference type="PATRIC" id="fig|529884.3.peg.279"/>
<evidence type="ECO:0000256" key="4">
    <source>
        <dbReference type="ARBA" id="ARBA00023239"/>
    </source>
</evidence>
<keyword evidence="7" id="KW-0963">Cytoplasm</keyword>
<evidence type="ECO:0000256" key="6">
    <source>
        <dbReference type="ARBA" id="ARBA00024536"/>
    </source>
</evidence>
<dbReference type="NCBIfam" id="TIGR00109">
    <property type="entry name" value="hemH"/>
    <property type="match status" value="1"/>
</dbReference>